<dbReference type="InterPro" id="IPR012340">
    <property type="entry name" value="NA-bd_OB-fold"/>
</dbReference>
<evidence type="ECO:0000256" key="5">
    <source>
        <dbReference type="ARBA" id="ARBA00023204"/>
    </source>
</evidence>
<dbReference type="EMBL" id="CAACVI010000049">
    <property type="protein sequence ID" value="VEN75024.1"/>
    <property type="molecule type" value="Genomic_DNA"/>
</dbReference>
<evidence type="ECO:0000256" key="7">
    <source>
        <dbReference type="HAMAP-Rule" id="MF_00201"/>
    </source>
</evidence>
<organism evidence="9">
    <name type="scientific">uncultured Desulfobacteraceae bacterium</name>
    <dbReference type="NCBI Taxonomy" id="218296"/>
    <lineage>
        <taxon>Bacteria</taxon>
        <taxon>Pseudomonadati</taxon>
        <taxon>Thermodesulfobacteriota</taxon>
        <taxon>Desulfobacteria</taxon>
        <taxon>Desulfobacterales</taxon>
        <taxon>Desulfobacteraceae</taxon>
        <taxon>environmental samples</taxon>
    </lineage>
</organism>
<evidence type="ECO:0000313" key="9">
    <source>
        <dbReference type="EMBL" id="VEN75024.1"/>
    </source>
</evidence>
<dbReference type="Gene3D" id="2.40.50.140">
    <property type="entry name" value="Nucleic acid-binding proteins"/>
    <property type="match status" value="1"/>
</dbReference>
<reference evidence="9" key="1">
    <citation type="submission" date="2019-01" db="EMBL/GenBank/DDBJ databases">
        <authorList>
            <consortium name="Genoscope - CEA"/>
            <person name="William W."/>
        </authorList>
    </citation>
    <scope>NUCLEOTIDE SEQUENCE</scope>
    <source>
        <strain evidence="9">CR-1</strain>
    </source>
</reference>
<dbReference type="Gene3D" id="1.20.1440.120">
    <property type="entry name" value="Recombination protein O, C-terminal domain"/>
    <property type="match status" value="1"/>
</dbReference>
<evidence type="ECO:0000259" key="8">
    <source>
        <dbReference type="Pfam" id="PF11967"/>
    </source>
</evidence>
<evidence type="ECO:0000256" key="6">
    <source>
        <dbReference type="ARBA" id="ARBA00033409"/>
    </source>
</evidence>
<evidence type="ECO:0000256" key="3">
    <source>
        <dbReference type="ARBA" id="ARBA00022763"/>
    </source>
</evidence>
<dbReference type="SUPFAM" id="SSF57863">
    <property type="entry name" value="ArfGap/RecO-like zinc finger"/>
    <property type="match status" value="1"/>
</dbReference>
<evidence type="ECO:0000256" key="1">
    <source>
        <dbReference type="ARBA" id="ARBA00007452"/>
    </source>
</evidence>
<proteinExistence type="inferred from homology"/>
<dbReference type="Pfam" id="PF02565">
    <property type="entry name" value="RecO_C"/>
    <property type="match status" value="1"/>
</dbReference>
<accession>A0A484HIR2</accession>
<comment type="similarity">
    <text evidence="1 7">Belongs to the RecO family.</text>
</comment>
<evidence type="ECO:0000256" key="2">
    <source>
        <dbReference type="ARBA" id="ARBA00021310"/>
    </source>
</evidence>
<dbReference type="GO" id="GO:0043590">
    <property type="term" value="C:bacterial nucleoid"/>
    <property type="evidence" value="ECO:0007669"/>
    <property type="project" value="TreeGrafter"/>
</dbReference>
<gene>
    <name evidence="7 9" type="primary">recO</name>
    <name evidence="9" type="ORF">EPICR_60010</name>
</gene>
<evidence type="ECO:0000256" key="4">
    <source>
        <dbReference type="ARBA" id="ARBA00023172"/>
    </source>
</evidence>
<dbReference type="HAMAP" id="MF_00201">
    <property type="entry name" value="RecO"/>
    <property type="match status" value="1"/>
</dbReference>
<dbReference type="InterPro" id="IPR042242">
    <property type="entry name" value="RecO_C"/>
</dbReference>
<dbReference type="PANTHER" id="PTHR33991">
    <property type="entry name" value="DNA REPAIR PROTEIN RECO"/>
    <property type="match status" value="1"/>
</dbReference>
<keyword evidence="4 7" id="KW-0233">DNA recombination</keyword>
<dbReference type="SUPFAM" id="SSF50249">
    <property type="entry name" value="Nucleic acid-binding proteins"/>
    <property type="match status" value="1"/>
</dbReference>
<keyword evidence="3 7" id="KW-0227">DNA damage</keyword>
<protein>
    <recommendedName>
        <fullName evidence="2 7">DNA repair protein RecO</fullName>
    </recommendedName>
    <alternativeName>
        <fullName evidence="6 7">Recombination protein O</fullName>
    </alternativeName>
</protein>
<sequence>MSNFFTPAILIRSVEYGDHDLIVTFLTRSDGKMSALAKSAKKSVKRFAGVLELFSILKIVCVTKKKGGLSILNEAVIVDPLPGIRSDVKKTAYAGYWVELIHQWLEERVQQAAVYDLLKSALMAINGPRGTEDGISAIFQMKFMEESGLSPVLDRCVACGKSLDDMKNKKIGFSLAKGGVTCPECDPGLSADMRLSKGTVKQLLWIAGKDMRQAQRARFSPPMLKEALGMLEAFAPFHLGKELKSLRFLKRIREAS</sequence>
<dbReference type="InterPro" id="IPR037278">
    <property type="entry name" value="ARFGAP/RecO"/>
</dbReference>
<dbReference type="InterPro" id="IPR003717">
    <property type="entry name" value="RecO"/>
</dbReference>
<dbReference type="InterPro" id="IPR022572">
    <property type="entry name" value="DNA_rep/recomb_RecO_N"/>
</dbReference>
<dbReference type="AlphaFoldDB" id="A0A484HIR2"/>
<name>A0A484HIR2_9BACT</name>
<comment type="function">
    <text evidence="7">Involved in DNA repair and RecF pathway recombination.</text>
</comment>
<dbReference type="NCBIfam" id="TIGR00613">
    <property type="entry name" value="reco"/>
    <property type="match status" value="1"/>
</dbReference>
<dbReference type="Pfam" id="PF11967">
    <property type="entry name" value="RecO_N"/>
    <property type="match status" value="1"/>
</dbReference>
<dbReference type="PANTHER" id="PTHR33991:SF1">
    <property type="entry name" value="DNA REPAIR PROTEIN RECO"/>
    <property type="match status" value="1"/>
</dbReference>
<dbReference type="GO" id="GO:0006302">
    <property type="term" value="P:double-strand break repair"/>
    <property type="evidence" value="ECO:0007669"/>
    <property type="project" value="TreeGrafter"/>
</dbReference>
<dbReference type="GO" id="GO:0006310">
    <property type="term" value="P:DNA recombination"/>
    <property type="evidence" value="ECO:0007669"/>
    <property type="project" value="UniProtKB-UniRule"/>
</dbReference>
<keyword evidence="5 7" id="KW-0234">DNA repair</keyword>
<feature type="domain" description="DNA replication/recombination mediator RecO N-terminal" evidence="8">
    <location>
        <begin position="1"/>
        <end position="80"/>
    </location>
</feature>